<dbReference type="PANTHER" id="PTHR48081">
    <property type="entry name" value="AB HYDROLASE SUPERFAMILY PROTEIN C4A8.06C"/>
    <property type="match status" value="1"/>
</dbReference>
<dbReference type="RefSeq" id="WP_189084081.1">
    <property type="nucleotide sequence ID" value="NZ_BMRJ01000001.1"/>
</dbReference>
<dbReference type="Gene3D" id="3.40.50.1820">
    <property type="entry name" value="alpha/beta hydrolase"/>
    <property type="match status" value="1"/>
</dbReference>
<evidence type="ECO:0000313" key="3">
    <source>
        <dbReference type="EMBL" id="GGR18171.1"/>
    </source>
</evidence>
<comment type="caution">
    <text evidence="3">The sequence shown here is derived from an EMBL/GenBank/DDBJ whole genome shotgun (WGS) entry which is preliminary data.</text>
</comment>
<name>A0A918CD26_AGRME</name>
<evidence type="ECO:0000313" key="4">
    <source>
        <dbReference type="Proteomes" id="UP000610303"/>
    </source>
</evidence>
<dbReference type="InterPro" id="IPR029058">
    <property type="entry name" value="AB_hydrolase_fold"/>
</dbReference>
<sequence length="325" mass="34543">MTDILSRPPFDPELEAALTVLGDQLPSTITPEFIPVMRQGQSGPVVFDQLAPLLAEYELETREVIIPGHGGDEIAVSIVSRRGRTGTGPGIFHTHGGGMIVGDRWVGVASFVEWIARYDAVLVTVEYRLAPEFPDPYPVEDCYAGLVWTAEHAAELGIDPDRILIAGASAGGGLAAGTALLARDRSGPALLGQLLICPMLDDRDVTVSTKQIDGVGVWDRGSNVTGWSALLGERRGTPDVSIYASPARATDLSGLPPAYIDCGSAEVFRDEDVAYATKLWEAGVQAELHVWAGGFHGFDLLAPQAAVSQASTAARDNWVSRLLGD</sequence>
<dbReference type="InterPro" id="IPR013094">
    <property type="entry name" value="AB_hydrolase_3"/>
</dbReference>
<dbReference type="InterPro" id="IPR050300">
    <property type="entry name" value="GDXG_lipolytic_enzyme"/>
</dbReference>
<dbReference type="Pfam" id="PF07859">
    <property type="entry name" value="Abhydrolase_3"/>
    <property type="match status" value="1"/>
</dbReference>
<evidence type="ECO:0000259" key="2">
    <source>
        <dbReference type="Pfam" id="PF07859"/>
    </source>
</evidence>
<dbReference type="GO" id="GO:0016787">
    <property type="term" value="F:hydrolase activity"/>
    <property type="evidence" value="ECO:0007669"/>
    <property type="project" value="UniProtKB-KW"/>
</dbReference>
<evidence type="ECO:0000256" key="1">
    <source>
        <dbReference type="ARBA" id="ARBA00022801"/>
    </source>
</evidence>
<feature type="domain" description="Alpha/beta hydrolase fold-3" evidence="2">
    <location>
        <begin position="92"/>
        <end position="298"/>
    </location>
</feature>
<reference evidence="3" key="2">
    <citation type="submission" date="2020-09" db="EMBL/GenBank/DDBJ databases">
        <authorList>
            <person name="Sun Q."/>
            <person name="Ohkuma M."/>
        </authorList>
    </citation>
    <scope>NUCLEOTIDE SEQUENCE</scope>
    <source>
        <strain evidence="3">JCM 3346</strain>
    </source>
</reference>
<keyword evidence="1" id="KW-0378">Hydrolase</keyword>
<protein>
    <submittedName>
        <fullName evidence="3">Esterase</fullName>
    </submittedName>
</protein>
<organism evidence="3 4">
    <name type="scientific">Agromyces mediolanus</name>
    <name type="common">Corynebacterium mediolanum</name>
    <dbReference type="NCBI Taxonomy" id="41986"/>
    <lineage>
        <taxon>Bacteria</taxon>
        <taxon>Bacillati</taxon>
        <taxon>Actinomycetota</taxon>
        <taxon>Actinomycetes</taxon>
        <taxon>Micrococcales</taxon>
        <taxon>Microbacteriaceae</taxon>
        <taxon>Agromyces</taxon>
    </lineage>
</organism>
<dbReference type="Proteomes" id="UP000610303">
    <property type="component" value="Unassembled WGS sequence"/>
</dbReference>
<keyword evidence="4" id="KW-1185">Reference proteome</keyword>
<gene>
    <name evidence="3" type="ORF">GCM10010196_09050</name>
</gene>
<dbReference type="PANTHER" id="PTHR48081:SF8">
    <property type="entry name" value="ALPHA_BETA HYDROLASE FOLD-3 DOMAIN-CONTAINING PROTEIN-RELATED"/>
    <property type="match status" value="1"/>
</dbReference>
<accession>A0A918CD26</accession>
<reference evidence="3" key="1">
    <citation type="journal article" date="2014" name="Int. J. Syst. Evol. Microbiol.">
        <title>Complete genome sequence of Corynebacterium casei LMG S-19264T (=DSM 44701T), isolated from a smear-ripened cheese.</title>
        <authorList>
            <consortium name="US DOE Joint Genome Institute (JGI-PGF)"/>
            <person name="Walter F."/>
            <person name="Albersmeier A."/>
            <person name="Kalinowski J."/>
            <person name="Ruckert C."/>
        </authorList>
    </citation>
    <scope>NUCLEOTIDE SEQUENCE</scope>
    <source>
        <strain evidence="3">JCM 3346</strain>
    </source>
</reference>
<dbReference type="EMBL" id="BMRJ01000001">
    <property type="protein sequence ID" value="GGR18171.1"/>
    <property type="molecule type" value="Genomic_DNA"/>
</dbReference>
<dbReference type="SUPFAM" id="SSF53474">
    <property type="entry name" value="alpha/beta-Hydrolases"/>
    <property type="match status" value="1"/>
</dbReference>
<proteinExistence type="predicted"/>
<dbReference type="AlphaFoldDB" id="A0A918CD26"/>